<keyword evidence="18" id="KW-0479">Metal-binding</keyword>
<reference evidence="20" key="1">
    <citation type="journal article" date="2014" name="Int. J. Syst. Evol. Microbiol.">
        <title>Complete genome sequence of Corynebacterium casei LMG S-19264T (=DSM 44701T), isolated from a smear-ripened cheese.</title>
        <authorList>
            <consortium name="US DOE Joint Genome Institute (JGI-PGF)"/>
            <person name="Walter F."/>
            <person name="Albersmeier A."/>
            <person name="Kalinowski J."/>
            <person name="Ruckert C."/>
        </authorList>
    </citation>
    <scope>NUCLEOTIDE SEQUENCE</scope>
    <source>
        <strain evidence="20">JCM 31311</strain>
    </source>
</reference>
<evidence type="ECO:0000313" key="21">
    <source>
        <dbReference type="Proteomes" id="UP000603865"/>
    </source>
</evidence>
<dbReference type="GO" id="GO:0046872">
    <property type="term" value="F:metal ion binding"/>
    <property type="evidence" value="ECO:0007669"/>
    <property type="project" value="UniProtKB-KW"/>
</dbReference>
<evidence type="ECO:0000256" key="10">
    <source>
        <dbReference type="ARBA" id="ARBA00022989"/>
    </source>
</evidence>
<feature type="transmembrane region" description="Helical" evidence="19">
    <location>
        <begin position="34"/>
        <end position="62"/>
    </location>
</feature>
<feature type="binding site" evidence="17">
    <location>
        <position position="67"/>
    </location>
    <ligand>
        <name>ATP</name>
        <dbReference type="ChEBI" id="CHEBI:30616"/>
    </ligand>
</feature>
<dbReference type="RefSeq" id="WP_189092864.1">
    <property type="nucleotide sequence ID" value="NZ_BMQL01000048.1"/>
</dbReference>
<dbReference type="PANTHER" id="PTHR34299">
    <property type="entry name" value="DIACYLGLYCEROL KINASE"/>
    <property type="match status" value="1"/>
</dbReference>
<keyword evidence="13" id="KW-0594">Phospholipid biosynthesis</keyword>
<keyword evidence="7 17" id="KW-0547">Nucleotide-binding</keyword>
<evidence type="ECO:0000256" key="12">
    <source>
        <dbReference type="ARBA" id="ARBA00023136"/>
    </source>
</evidence>
<evidence type="ECO:0000256" key="6">
    <source>
        <dbReference type="ARBA" id="ARBA00022692"/>
    </source>
</evidence>
<keyword evidence="10 19" id="KW-1133">Transmembrane helix</keyword>
<dbReference type="CDD" id="cd14263">
    <property type="entry name" value="DAGK_IM_like"/>
    <property type="match status" value="1"/>
</dbReference>
<evidence type="ECO:0000256" key="19">
    <source>
        <dbReference type="SAM" id="Phobius"/>
    </source>
</evidence>
<dbReference type="PANTHER" id="PTHR34299:SF1">
    <property type="entry name" value="DIACYLGLYCEROL KINASE"/>
    <property type="match status" value="1"/>
</dbReference>
<evidence type="ECO:0000256" key="16">
    <source>
        <dbReference type="PIRSR" id="PIRSR600829-2"/>
    </source>
</evidence>
<accession>A0A918FDI4</accession>
<evidence type="ECO:0000256" key="3">
    <source>
        <dbReference type="ARBA" id="ARBA00022475"/>
    </source>
</evidence>
<evidence type="ECO:0000256" key="2">
    <source>
        <dbReference type="ARBA" id="ARBA00005967"/>
    </source>
</evidence>
<comment type="caution">
    <text evidence="20">The sequence shown here is derived from an EMBL/GenBank/DDBJ whole genome shotgun (WGS) entry which is preliminary data.</text>
</comment>
<keyword evidence="14" id="KW-1208">Phospholipid metabolism</keyword>
<keyword evidence="8 20" id="KW-0418">Kinase</keyword>
<evidence type="ECO:0000256" key="9">
    <source>
        <dbReference type="ARBA" id="ARBA00022840"/>
    </source>
</evidence>
<feature type="binding site" evidence="17">
    <location>
        <position position="3"/>
    </location>
    <ligand>
        <name>ATP</name>
        <dbReference type="ChEBI" id="CHEBI:30616"/>
    </ligand>
</feature>
<feature type="binding site" evidence="17">
    <location>
        <begin position="85"/>
        <end position="86"/>
    </location>
    <ligand>
        <name>ATP</name>
        <dbReference type="ChEBI" id="CHEBI:30616"/>
    </ligand>
</feature>
<keyword evidence="9 17" id="KW-0067">ATP-binding</keyword>
<evidence type="ECO:0000256" key="11">
    <source>
        <dbReference type="ARBA" id="ARBA00023098"/>
    </source>
</evidence>
<reference evidence="20" key="2">
    <citation type="submission" date="2020-09" db="EMBL/GenBank/DDBJ databases">
        <authorList>
            <person name="Sun Q."/>
            <person name="Ohkuma M."/>
        </authorList>
    </citation>
    <scope>NUCLEOTIDE SEQUENCE</scope>
    <source>
        <strain evidence="20">JCM 31311</strain>
    </source>
</reference>
<dbReference type="GO" id="GO:0008654">
    <property type="term" value="P:phospholipid biosynthetic process"/>
    <property type="evidence" value="ECO:0007669"/>
    <property type="project" value="UniProtKB-KW"/>
</dbReference>
<evidence type="ECO:0000256" key="17">
    <source>
        <dbReference type="PIRSR" id="PIRSR600829-3"/>
    </source>
</evidence>
<dbReference type="Proteomes" id="UP000603865">
    <property type="component" value="Unassembled WGS sequence"/>
</dbReference>
<dbReference type="EMBL" id="BMQL01000048">
    <property type="protein sequence ID" value="GGR30000.1"/>
    <property type="molecule type" value="Genomic_DNA"/>
</dbReference>
<proteinExistence type="inferred from homology"/>
<feature type="binding site" evidence="18">
    <location>
        <position position="67"/>
    </location>
    <ligand>
        <name>a divalent metal cation</name>
        <dbReference type="ChEBI" id="CHEBI:60240"/>
    </ligand>
</feature>
<comment type="similarity">
    <text evidence="2">Belongs to the bacterial diacylglycerol kinase family.</text>
</comment>
<dbReference type="GO" id="GO:0016301">
    <property type="term" value="F:kinase activity"/>
    <property type="evidence" value="ECO:0007669"/>
    <property type="project" value="UniProtKB-KW"/>
</dbReference>
<sequence>MRRWLLSAGFALRGVAHAWRTQPNFRIEVVLGLIALAFSLWLHAALPPILLSIGLVLGLELLNTALEAALDQLHPGRHPAIGAAKDAAAGAVLVASLCTLLVGAVELGPPLWAKLGL</sequence>
<comment type="subcellular location">
    <subcellularLocation>
        <location evidence="1">Cell membrane</location>
        <topology evidence="1">Multi-pass membrane protein</topology>
    </subcellularLocation>
</comment>
<keyword evidence="3" id="KW-1003">Cell membrane</keyword>
<dbReference type="Pfam" id="PF01219">
    <property type="entry name" value="DAGK_prokar"/>
    <property type="match status" value="1"/>
</dbReference>
<keyword evidence="12 19" id="KW-0472">Membrane</keyword>
<feature type="binding site" evidence="16">
    <location>
        <position position="3"/>
    </location>
    <ligand>
        <name>substrate</name>
    </ligand>
</feature>
<evidence type="ECO:0000256" key="5">
    <source>
        <dbReference type="ARBA" id="ARBA00022679"/>
    </source>
</evidence>
<dbReference type="GO" id="GO:0005886">
    <property type="term" value="C:plasma membrane"/>
    <property type="evidence" value="ECO:0007669"/>
    <property type="project" value="UniProtKB-SubCell"/>
</dbReference>
<dbReference type="AlphaFoldDB" id="A0A918FDI4"/>
<dbReference type="InterPro" id="IPR000829">
    <property type="entry name" value="DAGK"/>
</dbReference>
<evidence type="ECO:0000256" key="1">
    <source>
        <dbReference type="ARBA" id="ARBA00004651"/>
    </source>
</evidence>
<keyword evidence="18" id="KW-0460">Magnesium</keyword>
<dbReference type="InterPro" id="IPR036945">
    <property type="entry name" value="DAGK_sf"/>
</dbReference>
<evidence type="ECO:0000256" key="4">
    <source>
        <dbReference type="ARBA" id="ARBA00022516"/>
    </source>
</evidence>
<evidence type="ECO:0000256" key="18">
    <source>
        <dbReference type="PIRSR" id="PIRSR600829-4"/>
    </source>
</evidence>
<dbReference type="Gene3D" id="1.10.287.3610">
    <property type="match status" value="1"/>
</dbReference>
<evidence type="ECO:0000256" key="7">
    <source>
        <dbReference type="ARBA" id="ARBA00022741"/>
    </source>
</evidence>
<name>A0A918FDI4_9DEIO</name>
<comment type="cofactor">
    <cofactor evidence="18">
        <name>Mg(2+)</name>
        <dbReference type="ChEBI" id="CHEBI:18420"/>
    </cofactor>
    <text evidence="18">Mn(2+), Zn(2+), Cd(2+) and Co(2+) support activity to lesser extents.</text>
</comment>
<protein>
    <submittedName>
        <fullName evidence="20">Diacylglycerol kinase</fullName>
    </submittedName>
</protein>
<evidence type="ECO:0000313" key="20">
    <source>
        <dbReference type="EMBL" id="GGR30000.1"/>
    </source>
</evidence>
<keyword evidence="11" id="KW-0443">Lipid metabolism</keyword>
<evidence type="ECO:0000256" key="8">
    <source>
        <dbReference type="ARBA" id="ARBA00022777"/>
    </source>
</evidence>
<feature type="binding site" evidence="16">
    <location>
        <position position="60"/>
    </location>
    <ligand>
        <name>substrate</name>
    </ligand>
</feature>
<feature type="active site" description="Proton acceptor" evidence="15">
    <location>
        <position position="60"/>
    </location>
</feature>
<evidence type="ECO:0000256" key="13">
    <source>
        <dbReference type="ARBA" id="ARBA00023209"/>
    </source>
</evidence>
<dbReference type="GO" id="GO:0005524">
    <property type="term" value="F:ATP binding"/>
    <property type="evidence" value="ECO:0007669"/>
    <property type="project" value="UniProtKB-KW"/>
</dbReference>
<organism evidence="20 21">
    <name type="scientific">Deinococcus ruber</name>
    <dbReference type="NCBI Taxonomy" id="1848197"/>
    <lineage>
        <taxon>Bacteria</taxon>
        <taxon>Thermotogati</taxon>
        <taxon>Deinococcota</taxon>
        <taxon>Deinococci</taxon>
        <taxon>Deinococcales</taxon>
        <taxon>Deinococcaceae</taxon>
        <taxon>Deinococcus</taxon>
    </lineage>
</organism>
<gene>
    <name evidence="20" type="ORF">GCM10008957_46080</name>
</gene>
<evidence type="ECO:0000256" key="14">
    <source>
        <dbReference type="ARBA" id="ARBA00023264"/>
    </source>
</evidence>
<keyword evidence="4" id="KW-0444">Lipid biosynthesis</keyword>
<keyword evidence="5" id="KW-0808">Transferase</keyword>
<keyword evidence="21" id="KW-1185">Reference proteome</keyword>
<evidence type="ECO:0000256" key="15">
    <source>
        <dbReference type="PIRSR" id="PIRSR600829-1"/>
    </source>
</evidence>
<keyword evidence="6 19" id="KW-0812">Transmembrane</keyword>